<feature type="transmembrane region" description="Helical" evidence="2">
    <location>
        <begin position="12"/>
        <end position="36"/>
    </location>
</feature>
<evidence type="ECO:0000256" key="2">
    <source>
        <dbReference type="SAM" id="Phobius"/>
    </source>
</evidence>
<gene>
    <name evidence="3" type="ORF">g.21971</name>
</gene>
<dbReference type="AlphaFoldDB" id="A0A1B6DJH7"/>
<name>A0A1B6DJH7_9HEMI</name>
<feature type="region of interest" description="Disordered" evidence="1">
    <location>
        <begin position="386"/>
        <end position="497"/>
    </location>
</feature>
<feature type="compositionally biased region" description="Polar residues" evidence="1">
    <location>
        <begin position="298"/>
        <end position="310"/>
    </location>
</feature>
<proteinExistence type="predicted"/>
<protein>
    <submittedName>
        <fullName evidence="3">Uncharacterized protein</fullName>
    </submittedName>
</protein>
<accession>A0A1B6DJH7</accession>
<keyword evidence="2" id="KW-0472">Membrane</keyword>
<evidence type="ECO:0000313" key="3">
    <source>
        <dbReference type="EMBL" id="JAS25846.1"/>
    </source>
</evidence>
<sequence>MVPPEFRRKFTITSGAISLTQAILWSLAAIYSIAAFKCVLRFPFLHTTTGDAINNWDLLYVTYFQGGCGYASYLNLVNAVPESAKNMELWMIVYSLVSSVWIPCCMLLIVAAVGEVRGLYGSYLYYPWIVVTSVLVVMDIIAACLHLNDVFQTLTNDTFANFLTGGTITTWAGLPWGSATNQAMSFLPSLFATLFFWRGFIFWMWNIVMVFKIVKVCHSVAMYKTRHEETIDLTSSASGHKGWLDIFYQGPDPLLVVERTKLDKSNDQSTFQGLDSPIQRSIKEFELHGSKEKGFAQRPSNKASELSSTPRAVDSSGIPMEEIIPRVSSRRNSIERSNSFQNKGRVFDYMGRPSSFRDVSNERSPYNRGFEHLPPAELRNQMPFSYIHPANAPPPRPVSRDYGVDAPPVPIPDYTLHFNRTQNPSSPDTPQNKPRVLRKPTEDYFKFPPPLKRNAPQPYTNQAGSPYKVTRGYSQSPKTPESYLSDSRDLGLEVHRA</sequence>
<feature type="compositionally biased region" description="Basic and acidic residues" evidence="1">
    <location>
        <begin position="486"/>
        <end position="497"/>
    </location>
</feature>
<evidence type="ECO:0000256" key="1">
    <source>
        <dbReference type="SAM" id="MobiDB-lite"/>
    </source>
</evidence>
<feature type="transmembrane region" description="Helical" evidence="2">
    <location>
        <begin position="159"/>
        <end position="178"/>
    </location>
</feature>
<feature type="transmembrane region" description="Helical" evidence="2">
    <location>
        <begin position="190"/>
        <end position="214"/>
    </location>
</feature>
<feature type="region of interest" description="Disordered" evidence="1">
    <location>
        <begin position="290"/>
        <end position="336"/>
    </location>
</feature>
<feature type="transmembrane region" description="Helical" evidence="2">
    <location>
        <begin position="89"/>
        <end position="113"/>
    </location>
</feature>
<feature type="transmembrane region" description="Helical" evidence="2">
    <location>
        <begin position="125"/>
        <end position="147"/>
    </location>
</feature>
<organism evidence="3">
    <name type="scientific">Clastoptera arizonana</name>
    <name type="common">Arizona spittle bug</name>
    <dbReference type="NCBI Taxonomy" id="38151"/>
    <lineage>
        <taxon>Eukaryota</taxon>
        <taxon>Metazoa</taxon>
        <taxon>Ecdysozoa</taxon>
        <taxon>Arthropoda</taxon>
        <taxon>Hexapoda</taxon>
        <taxon>Insecta</taxon>
        <taxon>Pterygota</taxon>
        <taxon>Neoptera</taxon>
        <taxon>Paraneoptera</taxon>
        <taxon>Hemiptera</taxon>
        <taxon>Auchenorrhyncha</taxon>
        <taxon>Cercopoidea</taxon>
        <taxon>Clastopteridae</taxon>
        <taxon>Clastoptera</taxon>
    </lineage>
</organism>
<feature type="compositionally biased region" description="Low complexity" evidence="1">
    <location>
        <begin position="326"/>
        <end position="336"/>
    </location>
</feature>
<feature type="compositionally biased region" description="Polar residues" evidence="1">
    <location>
        <begin position="418"/>
        <end position="432"/>
    </location>
</feature>
<keyword evidence="2" id="KW-0812">Transmembrane</keyword>
<keyword evidence="2" id="KW-1133">Transmembrane helix</keyword>
<feature type="compositionally biased region" description="Polar residues" evidence="1">
    <location>
        <begin position="472"/>
        <end position="485"/>
    </location>
</feature>
<dbReference type="EMBL" id="GEDC01011452">
    <property type="protein sequence ID" value="JAS25846.1"/>
    <property type="molecule type" value="Transcribed_RNA"/>
</dbReference>
<reference evidence="3" key="1">
    <citation type="submission" date="2015-12" db="EMBL/GenBank/DDBJ databases">
        <title>De novo transcriptome assembly of four potential Pierce s Disease insect vectors from Arizona vineyards.</title>
        <authorList>
            <person name="Tassone E.E."/>
        </authorList>
    </citation>
    <scope>NUCLEOTIDE SEQUENCE</scope>
</reference>
<feature type="transmembrane region" description="Helical" evidence="2">
    <location>
        <begin position="56"/>
        <end position="77"/>
    </location>
</feature>